<dbReference type="InterPro" id="IPR012978">
    <property type="entry name" value="HEAT_RRP12"/>
</dbReference>
<reference evidence="7" key="1">
    <citation type="submission" date="2025-08" db="UniProtKB">
        <authorList>
            <consortium name="RefSeq"/>
        </authorList>
    </citation>
    <scope>IDENTIFICATION</scope>
    <source>
        <strain evidence="7">15085-1641.00</strain>
        <tissue evidence="7">Whole body</tissue>
    </source>
</reference>
<dbReference type="OMA" id="PDQMKHR"/>
<evidence type="ECO:0000256" key="2">
    <source>
        <dbReference type="ARBA" id="ARBA00023242"/>
    </source>
</evidence>
<feature type="region of interest" description="Disordered" evidence="3">
    <location>
        <begin position="1180"/>
        <end position="1391"/>
    </location>
</feature>
<dbReference type="RefSeq" id="XP_023176480.2">
    <property type="nucleotide sequence ID" value="XM_023320712.2"/>
</dbReference>
<dbReference type="PANTHER" id="PTHR48287:SF1">
    <property type="entry name" value="ARM REPEAT SUPERFAMILY PROTEIN"/>
    <property type="match status" value="1"/>
</dbReference>
<feature type="compositionally biased region" description="Gly residues" evidence="3">
    <location>
        <begin position="1360"/>
        <end position="1376"/>
    </location>
</feature>
<comment type="subcellular location">
    <subcellularLocation>
        <location evidence="1">Nucleus</location>
    </subcellularLocation>
</comment>
<feature type="compositionally biased region" description="Acidic residues" evidence="3">
    <location>
        <begin position="1218"/>
        <end position="1229"/>
    </location>
</feature>
<dbReference type="InterPro" id="IPR057860">
    <property type="entry name" value="HEAT_RRP12_N"/>
</dbReference>
<feature type="region of interest" description="Disordered" evidence="3">
    <location>
        <begin position="1114"/>
        <end position="1149"/>
    </location>
</feature>
<dbReference type="OrthoDB" id="2192888at2759"/>
<feature type="compositionally biased region" description="Basic residues" evidence="3">
    <location>
        <begin position="1"/>
        <end position="16"/>
    </location>
</feature>
<feature type="domain" description="RRP12 HEAT" evidence="4">
    <location>
        <begin position="459"/>
        <end position="725"/>
    </location>
</feature>
<dbReference type="InterPro" id="IPR016024">
    <property type="entry name" value="ARM-type_fold"/>
</dbReference>
<evidence type="ECO:0000313" key="7">
    <source>
        <dbReference type="RefSeq" id="XP_023176480.2"/>
    </source>
</evidence>
<name>A0A6J1M8F0_DROHY</name>
<keyword evidence="2" id="KW-0539">Nucleus</keyword>
<feature type="region of interest" description="Disordered" evidence="3">
    <location>
        <begin position="1073"/>
        <end position="1096"/>
    </location>
</feature>
<dbReference type="GO" id="GO:0005634">
    <property type="term" value="C:nucleus"/>
    <property type="evidence" value="ECO:0007669"/>
    <property type="project" value="UniProtKB-SubCell"/>
</dbReference>
<evidence type="ECO:0000256" key="3">
    <source>
        <dbReference type="SAM" id="MobiDB-lite"/>
    </source>
</evidence>
<keyword evidence="6" id="KW-1185">Reference proteome</keyword>
<feature type="compositionally biased region" description="Acidic residues" evidence="3">
    <location>
        <begin position="1114"/>
        <end position="1127"/>
    </location>
</feature>
<feature type="compositionally biased region" description="Basic and acidic residues" evidence="3">
    <location>
        <begin position="1315"/>
        <end position="1329"/>
    </location>
</feature>
<dbReference type="PANTHER" id="PTHR48287">
    <property type="entry name" value="ARM REPEAT SUPERFAMILY PROTEIN"/>
    <property type="match status" value="1"/>
</dbReference>
<dbReference type="KEGG" id="dhe:111603214"/>
<accession>A0A6J1M8F0</accession>
<sequence length="1391" mass="154859">MGKFRSKLKRHGKGKSWSKGQSAVSNPDQMKHRLKAKSRFFQPNLNLAASNSANGLTMEAVHKHEQRQAYNAETTTVNDVAGSLMSFTLEDDDGMSGSGTQPGTFKTFQTFASNYSSCSNVSFKKLLTGFRASSDLHKEMLAILSALTEIIRERGGNESSTEYFLLLISQIEAASEERDIIAGVALLSMGIKSVPVPVLRKRFDQTAATLQQLLQRFIEASNQSVIRYLIGCMSVLLRAQDYATWTYSSTFQYFDALLAFTIHSKPKIRKAAQHAVVSIIHGSCFMLPPTANESEAENVKDEQRQTSKIKHHPASNRVTKFCLAQFKPEVLANSQTTVLHTLALLKDTLAGFRTEDIRSVCEHLLSIMTAANVIVRTNCFQALHSLFLTRSVNLNATLCAKLLVAIHEYRPDRSDVRQTLAWITVLKEGHLHLATLQLDLCMQALPRLFEICTTDLWLSERGELVVGVSNCIKEMLQDCVSRACATKELAEQYRPAVAKIIGALHKVLNAPFGEISKYVILIFSIVFEACGKHFGSELTPSLTTIGKRYESQGALRLQIEHTLISAIKALGPELVLRALPLSDGNGDVCLERSWLLPLMREGANGASLQFFMEHIVPLALKSQSYWRKYSVEEKNVSKAHIYELLCCQLWGLFPGFCRQPRDPEYLRKLAPTLGDALEHNSEFRAPIYDGLMELLDDSQSPECHAAIGQYARNFLPRLFNIYTQKPNTSYEGDQRKRALDVIRAYIARAPAEVQAQLFESAQNLLAASAVASFEYDAYFDINAAIVRVQKCRGIEAYFEKYMAPVLRNDKSKLVSRDEQKMKKQQRKTYELLRELMTSDLPSCQKFTRKNCILLQQILLEAFNTTCSVCQASRLHCLKSLLDCRSKLTYNDQLVMKAIPEAVLNYKEFSTRKEQVAEQLIKQIVNLYQEAGKINEFVDILTAGFTGDESLITNTILAFRAVLQQQGQHLTVSTLEFVLEQISVFIVQKSRHQAEAAVAFLITFIKVMPIPLVANHLETIMRSLSAMTKDTKRYCRIQIGYFLKKLCKRFSTEELARFVPGDDEVTHRRLKKIRKQMRRDTRKKQNEEAQAESSDEELIGDLEQKSYTIDDILADSDSDLPEDMETEEGGAAAKNRSAKSKAKSKQARSTYIREDADEIVDLADLKSIGNVLTSGSAAAVATSKQSRSKPLLPNGGFKTADDGRLIISDKALRGQKDDAIDDGSDSDDSSADSGHEPGSGNPKRGMEEDSSDEEDLQKATSAKRKRQATDALSMRSGKTNASTHKGIHRSLNAAATDAMSVKSSGGHSKIAGSEYSSKKAKGDMKQRGKLDPYAYIPLTRNTLNKRKRAMNSRKFKSVVRGAGGDGGEAATGTGARGVRGSSKRGRVTKSYK</sequence>
<feature type="compositionally biased region" description="Basic residues" evidence="3">
    <location>
        <begin position="1135"/>
        <end position="1145"/>
    </location>
</feature>
<evidence type="ECO:0000313" key="6">
    <source>
        <dbReference type="Proteomes" id="UP000504633"/>
    </source>
</evidence>
<evidence type="ECO:0000259" key="5">
    <source>
        <dbReference type="Pfam" id="PF25772"/>
    </source>
</evidence>
<feature type="compositionally biased region" description="Basic residues" evidence="3">
    <location>
        <begin position="1342"/>
        <end position="1356"/>
    </location>
</feature>
<dbReference type="InterPro" id="IPR052087">
    <property type="entry name" value="RRP12"/>
</dbReference>
<gene>
    <name evidence="7" type="primary">LOC111603214</name>
</gene>
<proteinExistence type="predicted"/>
<dbReference type="Pfam" id="PF25772">
    <property type="entry name" value="HEAT_RRP12_N"/>
    <property type="match status" value="1"/>
</dbReference>
<feature type="region of interest" description="Disordered" evidence="3">
    <location>
        <begin position="1"/>
        <end position="30"/>
    </location>
</feature>
<feature type="compositionally biased region" description="Polar residues" evidence="3">
    <location>
        <begin position="18"/>
        <end position="28"/>
    </location>
</feature>
<dbReference type="SUPFAM" id="SSF48371">
    <property type="entry name" value="ARM repeat"/>
    <property type="match status" value="1"/>
</dbReference>
<feature type="domain" description="RRP12 N-terminal HEAT" evidence="5">
    <location>
        <begin position="125"/>
        <end position="392"/>
    </location>
</feature>
<dbReference type="Pfam" id="PF08161">
    <property type="entry name" value="RRP12_HEAT"/>
    <property type="match status" value="1"/>
</dbReference>
<evidence type="ECO:0000256" key="1">
    <source>
        <dbReference type="ARBA" id="ARBA00004123"/>
    </source>
</evidence>
<dbReference type="Proteomes" id="UP000504633">
    <property type="component" value="Unplaced"/>
</dbReference>
<feature type="compositionally biased region" description="Basic residues" evidence="3">
    <location>
        <begin position="1380"/>
        <end position="1391"/>
    </location>
</feature>
<evidence type="ECO:0000259" key="4">
    <source>
        <dbReference type="Pfam" id="PF08161"/>
    </source>
</evidence>
<protein>
    <submittedName>
        <fullName evidence="7">RRP12-like protein</fullName>
    </submittedName>
</protein>
<organism evidence="6 7">
    <name type="scientific">Drosophila hydei</name>
    <name type="common">Fruit fly</name>
    <dbReference type="NCBI Taxonomy" id="7224"/>
    <lineage>
        <taxon>Eukaryota</taxon>
        <taxon>Metazoa</taxon>
        <taxon>Ecdysozoa</taxon>
        <taxon>Arthropoda</taxon>
        <taxon>Hexapoda</taxon>
        <taxon>Insecta</taxon>
        <taxon>Pterygota</taxon>
        <taxon>Neoptera</taxon>
        <taxon>Endopterygota</taxon>
        <taxon>Diptera</taxon>
        <taxon>Brachycera</taxon>
        <taxon>Muscomorpha</taxon>
        <taxon>Ephydroidea</taxon>
        <taxon>Drosophilidae</taxon>
        <taxon>Drosophila</taxon>
    </lineage>
</organism>
<dbReference type="GeneID" id="111603214"/>